<dbReference type="EMBL" id="FTNY01000002">
    <property type="protein sequence ID" value="SIS33667.1"/>
    <property type="molecule type" value="Genomic_DNA"/>
</dbReference>
<feature type="chain" id="PRO_5012591283" evidence="2">
    <location>
        <begin position="18"/>
        <end position="1379"/>
    </location>
</feature>
<evidence type="ECO:0000256" key="2">
    <source>
        <dbReference type="SAM" id="SignalP"/>
    </source>
</evidence>
<feature type="domain" description="LTD" evidence="3">
    <location>
        <begin position="1133"/>
        <end position="1249"/>
    </location>
</feature>
<sequence>MKKILISALFLPFALSAQNTLQMEISAQNNDAEVRANNTVDFGSSDLELSGKDGTVSQETYLRFEGISLPSDAVINNAYLILYGDEASSSPTVIKITGETGNSLAYPVSTAATTGLNIKSRNYTTAFAEWATNGCVVNQKYQSPDLKNILHEMFPNGINNANLAFRLQGNEQGAFTVRSFSNTAYRPKLVIDYWSMQGSLSAVVTANNDDGWENTSGGVNLGTDYLRLGGVADVKKHAVRFQNVQIPADAQITDAYIEFYSYGASQAGNMDIYSEIGNPATYAGTAKNITLRERSVNKVNWSTTAWTTGNTKNRTPNLKNIIEENRLSGWQSGNSLAFQFDGLGTNNGAIARSYEGGANYRPKLVVEYLNNGQGASIEGAVTDPALMNELYINEVSSQGTTVQSEDWIELYNNSNDHLHIQGGVYLSNKNSDKTLHELKNIFIPAHGYAVFLADKKSAEGNQHLNFDLKNSGATLYLSRKVAGNIVLQNELTYGNIPFNQSVGRLPDGGGSFSNFIVPTYKETNSNGKQKLELTFSKERGIYPSGFDLTISAPAGTTVKYTLDGKYPSETVGSLYSAPIPVSKSSVVKVYAYNTTGNSGVVAHTYVLQNNYGNENTSVGYNQWLYKSTITAEEYAQAIAQIPVVSVSTNAEPSANWVEGSFEYIDNNIYSGRSNFFSNSMTRKFGQESLGFYNPNLTVKFNSDAKVKKANYPFFDNYPGDAFEVPEKIHNIELKQGQDNATRNVFNIGYMRFSEKITMNLQKEMGKYALDTRYVNLFINGRYRGLKTMRNDFGTKNIEELFGDDDSHYTKITLQDGSFTNGIVETGDGSTAVWNAIKSAASTKNFQQFKSLVDVDDFIKFQIMFMFIDCENEAEAITHNTDPNIMKTKFMINDTDGAFFGGLTASSSTVALNPIGFAGGGGNYKFKWQGTISRNGPGQLFSQFMGSNTNISIGNLEFKTLVKDAVLRYIGPASGTFSGADGAPLSVLNVQNKITATVNELDKVYKLDAAYMGYTGNVYQQWKNTDYPRILAQVPERVGFTLKKWLEFNMAHTLSSSTILAANVVKDTDTIQIDNPNSGTELYYTLNGTDPMGNDGVISSEAHLYNGTFSLPAGSYTIATRAFVTNNWGPLVSKAVRVEAQQAGQFVITGINYKPLSNGDAEFILIANPGHADLDVSGYTISDAVNYTFPQGTVIPKNKTIMLAKNLSLISGFDEYTKYQWTSGSLNNSGEAMTFKDSAGSTIDQVSYTNVSPWPVEANGQGYYLKLKASDLDNALPESWEAKSLTFSQAKMISSKAAEKEGDIMVKSVKIYPNPVKDILFISLKEKSVIRVYTSGGQLIETKSLDEGEHSVNVSSWNRGTYLIRVSGQKEVKTYKIMKE</sequence>
<dbReference type="InterPro" id="IPR001322">
    <property type="entry name" value="Lamin_tail_dom"/>
</dbReference>
<protein>
    <submittedName>
        <fullName evidence="4">Por secretion system C-terminal sorting domain-containing protein</fullName>
    </submittedName>
</protein>
<evidence type="ECO:0000313" key="4">
    <source>
        <dbReference type="EMBL" id="SIS33667.1"/>
    </source>
</evidence>
<proteinExistence type="predicted"/>
<dbReference type="SUPFAM" id="SSF74853">
    <property type="entry name" value="Lamin A/C globular tail domain"/>
    <property type="match status" value="1"/>
</dbReference>
<keyword evidence="1 2" id="KW-0732">Signal</keyword>
<evidence type="ECO:0000313" key="5">
    <source>
        <dbReference type="Proteomes" id="UP000186373"/>
    </source>
</evidence>
<dbReference type="Gene3D" id="2.60.40.1260">
    <property type="entry name" value="Lamin Tail domain"/>
    <property type="match status" value="1"/>
</dbReference>
<dbReference type="InterPro" id="IPR014867">
    <property type="entry name" value="Spore_coat_CotH_CotH2/3/7"/>
</dbReference>
<dbReference type="OrthoDB" id="9803752at2"/>
<evidence type="ECO:0000256" key="1">
    <source>
        <dbReference type="ARBA" id="ARBA00022729"/>
    </source>
</evidence>
<dbReference type="InterPro" id="IPR036415">
    <property type="entry name" value="Lamin_tail_dom_sf"/>
</dbReference>
<dbReference type="InterPro" id="IPR059177">
    <property type="entry name" value="GH29D-like_dom"/>
</dbReference>
<gene>
    <name evidence="4" type="ORF">SAMN05421639_102702</name>
</gene>
<dbReference type="Pfam" id="PF08757">
    <property type="entry name" value="CotH"/>
    <property type="match status" value="1"/>
</dbReference>
<evidence type="ECO:0000259" key="3">
    <source>
        <dbReference type="PROSITE" id="PS51841"/>
    </source>
</evidence>
<dbReference type="InterPro" id="IPR026444">
    <property type="entry name" value="Secre_tail"/>
</dbReference>
<dbReference type="Proteomes" id="UP000186373">
    <property type="component" value="Unassembled WGS sequence"/>
</dbReference>
<organism evidence="4 5">
    <name type="scientific">Chryseobacterium shigense</name>
    <dbReference type="NCBI Taxonomy" id="297244"/>
    <lineage>
        <taxon>Bacteria</taxon>
        <taxon>Pseudomonadati</taxon>
        <taxon>Bacteroidota</taxon>
        <taxon>Flavobacteriia</taxon>
        <taxon>Flavobacteriales</taxon>
        <taxon>Weeksellaceae</taxon>
        <taxon>Chryseobacterium group</taxon>
        <taxon>Chryseobacterium</taxon>
    </lineage>
</organism>
<dbReference type="Pfam" id="PF00932">
    <property type="entry name" value="LTD"/>
    <property type="match status" value="1"/>
</dbReference>
<reference evidence="5" key="1">
    <citation type="submission" date="2017-01" db="EMBL/GenBank/DDBJ databases">
        <authorList>
            <person name="Varghese N."/>
            <person name="Submissions S."/>
        </authorList>
    </citation>
    <scope>NUCLEOTIDE SEQUENCE [LARGE SCALE GENOMIC DNA]</scope>
    <source>
        <strain evidence="5">DSM 17126</strain>
    </source>
</reference>
<dbReference type="Pfam" id="PF13290">
    <property type="entry name" value="CHB_HEX_C_1"/>
    <property type="match status" value="1"/>
</dbReference>
<keyword evidence="5" id="KW-1185">Reference proteome</keyword>
<name>A0A1N7I9D9_9FLAO</name>
<dbReference type="PROSITE" id="PS51841">
    <property type="entry name" value="LTD"/>
    <property type="match status" value="1"/>
</dbReference>
<accession>A0A1N7I9D9</accession>
<feature type="signal peptide" evidence="2">
    <location>
        <begin position="1"/>
        <end position="17"/>
    </location>
</feature>
<dbReference type="Pfam" id="PF18962">
    <property type="entry name" value="Por_Secre_tail"/>
    <property type="match status" value="1"/>
</dbReference>
<dbReference type="NCBIfam" id="TIGR04183">
    <property type="entry name" value="Por_Secre_tail"/>
    <property type="match status" value="1"/>
</dbReference>
<dbReference type="RefSeq" id="WP_076506492.1">
    <property type="nucleotide sequence ID" value="NZ_FTNY01000002.1"/>
</dbReference>